<dbReference type="InterPro" id="IPR005580">
    <property type="entry name" value="DbpA/CsdA_RNA-bd_dom"/>
</dbReference>
<keyword evidence="4" id="KW-1185">Reference proteome</keyword>
<feature type="domain" description="DEAD box helicase DbpA/CsdA RNA-binding" evidence="2">
    <location>
        <begin position="54"/>
        <end position="125"/>
    </location>
</feature>
<protein>
    <recommendedName>
        <fullName evidence="2">DEAD box helicase DbpA/CsdA RNA-binding domain-containing protein</fullName>
    </recommendedName>
</protein>
<evidence type="ECO:0000313" key="4">
    <source>
        <dbReference type="Proteomes" id="UP001157017"/>
    </source>
</evidence>
<evidence type="ECO:0000313" key="3">
    <source>
        <dbReference type="EMBL" id="GMA87360.1"/>
    </source>
</evidence>
<gene>
    <name evidence="3" type="ORF">GCM10025868_26100</name>
</gene>
<reference evidence="4" key="1">
    <citation type="journal article" date="2019" name="Int. J. Syst. Evol. Microbiol.">
        <title>The Global Catalogue of Microorganisms (GCM) 10K type strain sequencing project: providing services to taxonomists for standard genome sequencing and annotation.</title>
        <authorList>
            <consortium name="The Broad Institute Genomics Platform"/>
            <consortium name="The Broad Institute Genome Sequencing Center for Infectious Disease"/>
            <person name="Wu L."/>
            <person name="Ma J."/>
        </authorList>
    </citation>
    <scope>NUCLEOTIDE SEQUENCE [LARGE SCALE GENOMIC DNA]</scope>
    <source>
        <strain evidence="4">NBRC 108730</strain>
    </source>
</reference>
<evidence type="ECO:0000256" key="1">
    <source>
        <dbReference type="SAM" id="MobiDB-lite"/>
    </source>
</evidence>
<dbReference type="CDD" id="cd12252">
    <property type="entry name" value="RRM_DbpA"/>
    <property type="match status" value="1"/>
</dbReference>
<evidence type="ECO:0000259" key="2">
    <source>
        <dbReference type="Pfam" id="PF03880"/>
    </source>
</evidence>
<feature type="compositionally biased region" description="Basic and acidic residues" evidence="1">
    <location>
        <begin position="20"/>
        <end position="35"/>
    </location>
</feature>
<comment type="caution">
    <text evidence="3">The sequence shown here is derived from an EMBL/GenBank/DDBJ whole genome shotgun (WGS) entry which is preliminary data.</text>
</comment>
<dbReference type="EMBL" id="BSUZ01000001">
    <property type="protein sequence ID" value="GMA87360.1"/>
    <property type="molecule type" value="Genomic_DNA"/>
</dbReference>
<feature type="region of interest" description="Disordered" evidence="1">
    <location>
        <begin position="1"/>
        <end position="53"/>
    </location>
</feature>
<sequence>MAHEATVGSPDEDVVIPDVEPERVRDRAPGSRGDAEQGGAGRRPPKGPRPGATRLWISVGRAAGIRPADLVGAIAGESSLTGRDIGGIEITERFSFVEVPDAAVDEVTKGLERSRIKGRKVSVRPDRGRP</sequence>
<dbReference type="Gene3D" id="3.30.70.330">
    <property type="match status" value="1"/>
</dbReference>
<proteinExistence type="predicted"/>
<name>A0ABQ6JGP1_9ACTN</name>
<dbReference type="Proteomes" id="UP001157017">
    <property type="component" value="Unassembled WGS sequence"/>
</dbReference>
<organism evidence="3 4">
    <name type="scientific">Angustibacter aerolatus</name>
    <dbReference type="NCBI Taxonomy" id="1162965"/>
    <lineage>
        <taxon>Bacteria</taxon>
        <taxon>Bacillati</taxon>
        <taxon>Actinomycetota</taxon>
        <taxon>Actinomycetes</taxon>
        <taxon>Kineosporiales</taxon>
        <taxon>Kineosporiaceae</taxon>
    </lineage>
</organism>
<accession>A0ABQ6JGP1</accession>
<dbReference type="Pfam" id="PF03880">
    <property type="entry name" value="DbpA"/>
    <property type="match status" value="1"/>
</dbReference>
<dbReference type="InterPro" id="IPR012677">
    <property type="entry name" value="Nucleotide-bd_a/b_plait_sf"/>
</dbReference>